<evidence type="ECO:0000256" key="7">
    <source>
        <dbReference type="RuleBase" id="RU363032"/>
    </source>
</evidence>
<evidence type="ECO:0000313" key="10">
    <source>
        <dbReference type="Proteomes" id="UP000035722"/>
    </source>
</evidence>
<feature type="transmembrane region" description="Helical" evidence="7">
    <location>
        <begin position="12"/>
        <end position="31"/>
    </location>
</feature>
<feature type="transmembrane region" description="Helical" evidence="7">
    <location>
        <begin position="180"/>
        <end position="200"/>
    </location>
</feature>
<dbReference type="InterPro" id="IPR050366">
    <property type="entry name" value="BP-dependent_transpt_permease"/>
</dbReference>
<evidence type="ECO:0000256" key="1">
    <source>
        <dbReference type="ARBA" id="ARBA00004651"/>
    </source>
</evidence>
<dbReference type="Pfam" id="PF00528">
    <property type="entry name" value="BPD_transp_1"/>
    <property type="match status" value="2"/>
</dbReference>
<dbReference type="InterPro" id="IPR000515">
    <property type="entry name" value="MetI-like"/>
</dbReference>
<keyword evidence="10" id="KW-1185">Reference proteome</keyword>
<dbReference type="GO" id="GO:0055085">
    <property type="term" value="P:transmembrane transport"/>
    <property type="evidence" value="ECO:0007669"/>
    <property type="project" value="InterPro"/>
</dbReference>
<protein>
    <submittedName>
        <fullName evidence="9">Binding--dependent transport system inner membrane component family protein</fullName>
    </submittedName>
</protein>
<feature type="transmembrane region" description="Helical" evidence="7">
    <location>
        <begin position="506"/>
        <end position="524"/>
    </location>
</feature>
<feature type="domain" description="ABC transmembrane type-1" evidence="8">
    <location>
        <begin position="381"/>
        <end position="567"/>
    </location>
</feature>
<dbReference type="OrthoDB" id="8480309at2"/>
<evidence type="ECO:0000256" key="4">
    <source>
        <dbReference type="ARBA" id="ARBA00022692"/>
    </source>
</evidence>
<name>A0A024GXZ1_9MICC</name>
<evidence type="ECO:0000256" key="5">
    <source>
        <dbReference type="ARBA" id="ARBA00022989"/>
    </source>
</evidence>
<dbReference type="GO" id="GO:0005886">
    <property type="term" value="C:plasma membrane"/>
    <property type="evidence" value="ECO:0007669"/>
    <property type="project" value="UniProtKB-SubCell"/>
</dbReference>
<comment type="subcellular location">
    <subcellularLocation>
        <location evidence="1 7">Cell membrane</location>
        <topology evidence="1 7">Multi-pass membrane protein</topology>
    </subcellularLocation>
</comment>
<dbReference type="InterPro" id="IPR035906">
    <property type="entry name" value="MetI-like_sf"/>
</dbReference>
<keyword evidence="5 7" id="KW-1133">Transmembrane helix</keyword>
<dbReference type="STRING" id="861266.ARTSIC4J27_275"/>
<keyword evidence="6 7" id="KW-0472">Membrane</keyword>
<feature type="transmembrane region" description="Helical" evidence="7">
    <location>
        <begin position="385"/>
        <end position="409"/>
    </location>
</feature>
<evidence type="ECO:0000313" key="9">
    <source>
        <dbReference type="EMBL" id="CCQ44351.1"/>
    </source>
</evidence>
<dbReference type="EMBL" id="CAQI01000025">
    <property type="protein sequence ID" value="CCQ44351.1"/>
    <property type="molecule type" value="Genomic_DNA"/>
</dbReference>
<dbReference type="SUPFAM" id="SSF161098">
    <property type="entry name" value="MetI-like"/>
    <property type="match status" value="1"/>
</dbReference>
<gene>
    <name evidence="9" type="ORF">ARTSIC4J27_275</name>
</gene>
<feature type="transmembrane region" description="Helical" evidence="7">
    <location>
        <begin position="142"/>
        <end position="168"/>
    </location>
</feature>
<keyword evidence="4 7" id="KW-0812">Transmembrane</keyword>
<feature type="transmembrane region" description="Helical" evidence="7">
    <location>
        <begin position="236"/>
        <end position="255"/>
    </location>
</feature>
<comment type="caution">
    <text evidence="9">The sequence shown here is derived from an EMBL/GenBank/DDBJ whole genome shotgun (WGS) entry which is preliminary data.</text>
</comment>
<organism evidence="9 10">
    <name type="scientific">Pseudarthrobacter siccitolerans</name>
    <dbReference type="NCBI Taxonomy" id="861266"/>
    <lineage>
        <taxon>Bacteria</taxon>
        <taxon>Bacillati</taxon>
        <taxon>Actinomycetota</taxon>
        <taxon>Actinomycetes</taxon>
        <taxon>Micrococcales</taxon>
        <taxon>Micrococcaceae</taxon>
        <taxon>Pseudarthrobacter</taxon>
    </lineage>
</organism>
<dbReference type="PROSITE" id="PS50928">
    <property type="entry name" value="ABC_TM1"/>
    <property type="match status" value="1"/>
</dbReference>
<dbReference type="PANTHER" id="PTHR43386:SF1">
    <property type="entry name" value="D,D-DIPEPTIDE TRANSPORT SYSTEM PERMEASE PROTEIN DDPC-RELATED"/>
    <property type="match status" value="1"/>
</dbReference>
<feature type="transmembrane region" description="Helical" evidence="7">
    <location>
        <begin position="544"/>
        <end position="568"/>
    </location>
</feature>
<sequence length="599" mass="60031">MPVTGSLKTAASRTAALLGLVALIGLLPWLSGRGADYTILRARYADREPTPEALAAIRSELGLDQGPVAMLLAWVQAILAGDFGTSWISNTPVLPGVAAALGVSVTLMGFAIAAAVLIALLICGPTVMQGLRQRRRPASGALAAALTSLPEFLLASMLLVAGAVWLRWFPPYGWQGPEYAILPALSLGIPAGGLIGLLLADALRAGFGEKWVATWRLAGAGSLTLVAALLRRALPAVLPQVGLVLIGLTGGAVAVEKVYAIPGLGRALLGAASAQDVPTLQAGMLALMGLALLVGTLTTAARYLLIGPAVRFGTLGLPAPPQARHRGQLAGPAVAGAALLLIIGAGLLRDPYASAHPRLAAPAWALPFGADASGRDLLARVGHGALGTVGTALVVALVCLAVGIAVGLFPRAAAGPLEVTNAAPPILAGLVVATITGPSAQGAALAVAAVSWAPLAAHTAALAQEARAQPYVQVLPVLGVGRSRIMVRYILPAVIRPLVRHAMLRLPGIALALAALGFLGLGPQPPSPEWGLILAEGIGYVERASWAVLAPAATLVLASVLAVGLAGIGGGAVVAAQAGDVAAAGTGVAQEDARGRSPA</sequence>
<reference evidence="10" key="1">
    <citation type="journal article" date="2014" name="Genome Announc.">
        <title>Genome Sequence of Arthrobacter siccitolerans 4J27, a Xeroprotectant-Producing Desiccation-Tolerant Microorganism.</title>
        <authorList>
            <person name="Manzanera M."/>
            <person name="Santa-Cruz-Calvo L."/>
            <person name="Vilchez J.I."/>
            <person name="Garcia-Fontana C."/>
            <person name="Silva-Castro G.A."/>
            <person name="Calvo C."/>
            <person name="Gonzalez-Lopez J."/>
        </authorList>
    </citation>
    <scope>NUCLEOTIDE SEQUENCE [LARGE SCALE GENOMIC DNA]</scope>
    <source>
        <strain evidence="10">4J27</strain>
    </source>
</reference>
<feature type="transmembrane region" description="Helical" evidence="7">
    <location>
        <begin position="94"/>
        <end position="122"/>
    </location>
</feature>
<dbReference type="AlphaFoldDB" id="A0A024GXZ1"/>
<proteinExistence type="inferred from homology"/>
<dbReference type="PANTHER" id="PTHR43386">
    <property type="entry name" value="OLIGOPEPTIDE TRANSPORT SYSTEM PERMEASE PROTEIN APPC"/>
    <property type="match status" value="1"/>
</dbReference>
<evidence type="ECO:0000256" key="3">
    <source>
        <dbReference type="ARBA" id="ARBA00022475"/>
    </source>
</evidence>
<keyword evidence="2 7" id="KW-0813">Transport</keyword>
<evidence type="ECO:0000256" key="6">
    <source>
        <dbReference type="ARBA" id="ARBA00023136"/>
    </source>
</evidence>
<evidence type="ECO:0000259" key="8">
    <source>
        <dbReference type="PROSITE" id="PS50928"/>
    </source>
</evidence>
<dbReference type="Proteomes" id="UP000035722">
    <property type="component" value="Unassembled WGS sequence"/>
</dbReference>
<comment type="similarity">
    <text evidence="7">Belongs to the binding-protein-dependent transport system permease family.</text>
</comment>
<evidence type="ECO:0000256" key="2">
    <source>
        <dbReference type="ARBA" id="ARBA00022448"/>
    </source>
</evidence>
<accession>A0A024GXZ1</accession>
<feature type="transmembrane region" description="Helical" evidence="7">
    <location>
        <begin position="68"/>
        <end position="88"/>
    </location>
</feature>
<feature type="transmembrane region" description="Helical" evidence="7">
    <location>
        <begin position="329"/>
        <end position="348"/>
    </location>
</feature>
<keyword evidence="3" id="KW-1003">Cell membrane</keyword>
<dbReference type="RefSeq" id="WP_083435247.1">
    <property type="nucleotide sequence ID" value="NZ_CAQI01000025.1"/>
</dbReference>